<dbReference type="GO" id="GO:0030313">
    <property type="term" value="C:cell envelope"/>
    <property type="evidence" value="ECO:0007669"/>
    <property type="project" value="UniProtKB-SubCell"/>
</dbReference>
<evidence type="ECO:0000256" key="1">
    <source>
        <dbReference type="ARBA" id="ARBA00004196"/>
    </source>
</evidence>
<keyword evidence="2" id="KW-0201">Cytochrome c-type biogenesis</keyword>
<comment type="subcellular location">
    <subcellularLocation>
        <location evidence="1">Cell envelope</location>
    </subcellularLocation>
</comment>
<keyword evidence="4" id="KW-0676">Redox-active center</keyword>
<dbReference type="PROSITE" id="PS00194">
    <property type="entry name" value="THIOREDOXIN_1"/>
    <property type="match status" value="1"/>
</dbReference>
<dbReference type="Pfam" id="PF00578">
    <property type="entry name" value="AhpC-TSA"/>
    <property type="match status" value="1"/>
</dbReference>
<dbReference type="InterPro" id="IPR017937">
    <property type="entry name" value="Thioredoxin_CS"/>
</dbReference>
<reference evidence="7 8" key="1">
    <citation type="journal article" date="2020" name="Nature">
        <title>Bacterial chemolithoautotrophy via manganese oxidation.</title>
        <authorList>
            <person name="Yu H."/>
            <person name="Leadbetter J.R."/>
        </authorList>
    </citation>
    <scope>NUCLEOTIDE SEQUENCE [LARGE SCALE GENOMIC DNA]</scope>
    <source>
        <strain evidence="7 8">Mn-1</strain>
    </source>
</reference>
<evidence type="ECO:0000256" key="3">
    <source>
        <dbReference type="ARBA" id="ARBA00023157"/>
    </source>
</evidence>
<organism evidence="7 8">
    <name type="scientific">Candidatus Manganitrophus noduliformans</name>
    <dbReference type="NCBI Taxonomy" id="2606439"/>
    <lineage>
        <taxon>Bacteria</taxon>
        <taxon>Pseudomonadati</taxon>
        <taxon>Nitrospirota</taxon>
        <taxon>Nitrospiria</taxon>
        <taxon>Candidatus Troglogloeales</taxon>
        <taxon>Candidatus Manganitrophaceae</taxon>
        <taxon>Candidatus Manganitrophus</taxon>
    </lineage>
</organism>
<dbReference type="PANTHER" id="PTHR42852">
    <property type="entry name" value="THIOL:DISULFIDE INTERCHANGE PROTEIN DSBE"/>
    <property type="match status" value="1"/>
</dbReference>
<gene>
    <name evidence="7" type="ORF">MNODULE_14205</name>
</gene>
<dbReference type="GO" id="GO:0016209">
    <property type="term" value="F:antioxidant activity"/>
    <property type="evidence" value="ECO:0007669"/>
    <property type="project" value="InterPro"/>
</dbReference>
<protein>
    <submittedName>
        <fullName evidence="7">TlpA family protein disulfide reductase</fullName>
    </submittedName>
</protein>
<dbReference type="InterPro" id="IPR036249">
    <property type="entry name" value="Thioredoxin-like_sf"/>
</dbReference>
<dbReference type="AlphaFoldDB" id="A0A7X6DRB2"/>
<keyword evidence="5" id="KW-0812">Transmembrane</keyword>
<evidence type="ECO:0000259" key="6">
    <source>
        <dbReference type="PROSITE" id="PS51352"/>
    </source>
</evidence>
<dbReference type="GO" id="GO:0017004">
    <property type="term" value="P:cytochrome complex assembly"/>
    <property type="evidence" value="ECO:0007669"/>
    <property type="project" value="UniProtKB-KW"/>
</dbReference>
<dbReference type="PROSITE" id="PS51352">
    <property type="entry name" value="THIOREDOXIN_2"/>
    <property type="match status" value="1"/>
</dbReference>
<evidence type="ECO:0000256" key="2">
    <source>
        <dbReference type="ARBA" id="ARBA00022748"/>
    </source>
</evidence>
<dbReference type="GO" id="GO:0016491">
    <property type="term" value="F:oxidoreductase activity"/>
    <property type="evidence" value="ECO:0007669"/>
    <property type="project" value="InterPro"/>
</dbReference>
<name>A0A7X6DRB2_9BACT</name>
<proteinExistence type="predicted"/>
<feature type="domain" description="Thioredoxin" evidence="6">
    <location>
        <begin position="45"/>
        <end position="184"/>
    </location>
</feature>
<dbReference type="SUPFAM" id="SSF52833">
    <property type="entry name" value="Thioredoxin-like"/>
    <property type="match status" value="1"/>
</dbReference>
<comment type="caution">
    <text evidence="7">The sequence shown here is derived from an EMBL/GenBank/DDBJ whole genome shotgun (WGS) entry which is preliminary data.</text>
</comment>
<keyword evidence="8" id="KW-1185">Reference proteome</keyword>
<keyword evidence="5" id="KW-1133">Transmembrane helix</keyword>
<evidence type="ECO:0000313" key="7">
    <source>
        <dbReference type="EMBL" id="NKE71897.1"/>
    </source>
</evidence>
<evidence type="ECO:0000256" key="4">
    <source>
        <dbReference type="ARBA" id="ARBA00023284"/>
    </source>
</evidence>
<evidence type="ECO:0000313" key="8">
    <source>
        <dbReference type="Proteomes" id="UP000534783"/>
    </source>
</evidence>
<dbReference type="InterPro" id="IPR000866">
    <property type="entry name" value="AhpC/TSA"/>
</dbReference>
<accession>A0A7X6DRB2</accession>
<keyword evidence="5" id="KW-0472">Membrane</keyword>
<dbReference type="Gene3D" id="3.40.30.10">
    <property type="entry name" value="Glutaredoxin"/>
    <property type="match status" value="1"/>
</dbReference>
<dbReference type="Proteomes" id="UP000534783">
    <property type="component" value="Unassembled WGS sequence"/>
</dbReference>
<dbReference type="EMBL" id="VTOW01000002">
    <property type="protein sequence ID" value="NKE71897.1"/>
    <property type="molecule type" value="Genomic_DNA"/>
</dbReference>
<dbReference type="InterPro" id="IPR050553">
    <property type="entry name" value="Thioredoxin_ResA/DsbE_sf"/>
</dbReference>
<dbReference type="PANTHER" id="PTHR42852:SF6">
    <property type="entry name" value="THIOL:DISULFIDE INTERCHANGE PROTEIN DSBE"/>
    <property type="match status" value="1"/>
</dbReference>
<evidence type="ECO:0000256" key="5">
    <source>
        <dbReference type="SAM" id="Phobius"/>
    </source>
</evidence>
<dbReference type="RefSeq" id="WP_168060946.1">
    <property type="nucleotide sequence ID" value="NZ_VTOW01000002.1"/>
</dbReference>
<keyword evidence="3" id="KW-1015">Disulfide bond</keyword>
<sequence>MKDINQKTKKGGAPAPPRFSLRGIGLFAILVLSWGIFTGMGSKPPQVGGPAPSIQAETLKGKTVSLNDYRGKVVLLTFWATWCEPCKKEMPEIQAAYEKYKEDGLVVLAVNFGEKLDTASSFAHHGKLTFPILLDRRANIAERFGVVSLPVTFFIDQDGIIRERVVGGILTEPSIEETFKRLLKNQSSG</sequence>
<dbReference type="CDD" id="cd02966">
    <property type="entry name" value="TlpA_like_family"/>
    <property type="match status" value="1"/>
</dbReference>
<feature type="transmembrane region" description="Helical" evidence="5">
    <location>
        <begin position="21"/>
        <end position="40"/>
    </location>
</feature>
<dbReference type="InterPro" id="IPR013766">
    <property type="entry name" value="Thioredoxin_domain"/>
</dbReference>